<dbReference type="AlphaFoldDB" id="A0A955RJW6"/>
<reference evidence="3" key="1">
    <citation type="submission" date="2020-04" db="EMBL/GenBank/DDBJ databases">
        <authorList>
            <person name="Zhang T."/>
        </authorList>
    </citation>
    <scope>NUCLEOTIDE SEQUENCE</scope>
    <source>
        <strain evidence="3">HKST-UBA11</strain>
    </source>
</reference>
<evidence type="ECO:0000313" key="4">
    <source>
        <dbReference type="Proteomes" id="UP000754563"/>
    </source>
</evidence>
<dbReference type="Proteomes" id="UP000754563">
    <property type="component" value="Unassembled WGS sequence"/>
</dbReference>
<evidence type="ECO:0000256" key="1">
    <source>
        <dbReference type="ARBA" id="ARBA00022763"/>
    </source>
</evidence>
<comment type="caution">
    <text evidence="3">The sequence shown here is derived from an EMBL/GenBank/DDBJ whole genome shotgun (WGS) entry which is preliminary data.</text>
</comment>
<reference evidence="3" key="2">
    <citation type="journal article" date="2021" name="Microbiome">
        <title>Successional dynamics and alternative stable states in a saline activated sludge microbial community over 9 years.</title>
        <authorList>
            <person name="Wang Y."/>
            <person name="Ye J."/>
            <person name="Ju F."/>
            <person name="Liu L."/>
            <person name="Boyd J.A."/>
            <person name="Deng Y."/>
            <person name="Parks D.H."/>
            <person name="Jiang X."/>
            <person name="Yin X."/>
            <person name="Woodcroft B.J."/>
            <person name="Tyson G.W."/>
            <person name="Hugenholtz P."/>
            <person name="Polz M.F."/>
            <person name="Zhang T."/>
        </authorList>
    </citation>
    <scope>NUCLEOTIDE SEQUENCE</scope>
    <source>
        <strain evidence="3">HKST-UBA11</strain>
    </source>
</reference>
<name>A0A955RJW6_9BACT</name>
<accession>A0A955RJW6</accession>
<evidence type="ECO:0000259" key="2">
    <source>
        <dbReference type="Pfam" id="PF01035"/>
    </source>
</evidence>
<dbReference type="EMBL" id="JAGQLH010000010">
    <property type="protein sequence ID" value="MCA9385254.1"/>
    <property type="molecule type" value="Genomic_DNA"/>
</dbReference>
<dbReference type="PANTHER" id="PTHR42942:SF1">
    <property type="entry name" value="ALKYLTRANSFERASE-LIKE PROTEIN 1"/>
    <property type="match status" value="1"/>
</dbReference>
<sequence length="116" mass="13175">MTQGNYKDKKAAVYSLLTRIPKGKVVTYGQIAEALELPTPRLVGRILHQNNEPEKYPCHRVVFADGKLSPAYAFGGDGVQRRKLEYEGVIFKKLKVNLEESRHTFSLGEIERNPLF</sequence>
<gene>
    <name evidence="3" type="ORF">KC717_01255</name>
</gene>
<dbReference type="SUPFAM" id="SSF46767">
    <property type="entry name" value="Methylated DNA-protein cysteine methyltransferase, C-terminal domain"/>
    <property type="match status" value="1"/>
</dbReference>
<dbReference type="PANTHER" id="PTHR42942">
    <property type="entry name" value="6-O-METHYLGUANINE DNA METHYLTRANSFERASE"/>
    <property type="match status" value="1"/>
</dbReference>
<dbReference type="Gene3D" id="1.10.10.10">
    <property type="entry name" value="Winged helix-like DNA-binding domain superfamily/Winged helix DNA-binding domain"/>
    <property type="match status" value="1"/>
</dbReference>
<feature type="domain" description="Methylated-DNA-[protein]-cysteine S-methyltransferase DNA binding" evidence="2">
    <location>
        <begin position="11"/>
        <end position="89"/>
    </location>
</feature>
<dbReference type="CDD" id="cd06445">
    <property type="entry name" value="ATase"/>
    <property type="match status" value="1"/>
</dbReference>
<proteinExistence type="predicted"/>
<dbReference type="InterPro" id="IPR052520">
    <property type="entry name" value="ATL_DNA_repair"/>
</dbReference>
<dbReference type="InterPro" id="IPR036217">
    <property type="entry name" value="MethylDNA_cys_MeTrfase_DNAb"/>
</dbReference>
<dbReference type="Pfam" id="PF01035">
    <property type="entry name" value="DNA_binding_1"/>
    <property type="match status" value="1"/>
</dbReference>
<organism evidence="3 4">
    <name type="scientific">Candidatus Dojkabacteria bacterium</name>
    <dbReference type="NCBI Taxonomy" id="2099670"/>
    <lineage>
        <taxon>Bacteria</taxon>
        <taxon>Candidatus Dojkabacteria</taxon>
    </lineage>
</organism>
<keyword evidence="1" id="KW-0227">DNA damage</keyword>
<dbReference type="NCBIfam" id="TIGR00589">
    <property type="entry name" value="ogt"/>
    <property type="match status" value="1"/>
</dbReference>
<dbReference type="GO" id="GO:0003824">
    <property type="term" value="F:catalytic activity"/>
    <property type="evidence" value="ECO:0007669"/>
    <property type="project" value="InterPro"/>
</dbReference>
<dbReference type="GO" id="GO:0006281">
    <property type="term" value="P:DNA repair"/>
    <property type="evidence" value="ECO:0007669"/>
    <property type="project" value="InterPro"/>
</dbReference>
<protein>
    <submittedName>
        <fullName evidence="3">MGMT family protein</fullName>
    </submittedName>
</protein>
<dbReference type="InterPro" id="IPR036388">
    <property type="entry name" value="WH-like_DNA-bd_sf"/>
</dbReference>
<evidence type="ECO:0000313" key="3">
    <source>
        <dbReference type="EMBL" id="MCA9385254.1"/>
    </source>
</evidence>
<dbReference type="InterPro" id="IPR014048">
    <property type="entry name" value="MethylDNA_cys_MeTrfase_DNA-bd"/>
</dbReference>